<feature type="region of interest" description="Disordered" evidence="1">
    <location>
        <begin position="58"/>
        <end position="81"/>
    </location>
</feature>
<proteinExistence type="predicted"/>
<evidence type="ECO:0000256" key="1">
    <source>
        <dbReference type="SAM" id="MobiDB-lite"/>
    </source>
</evidence>
<organism evidence="2 3">
    <name type="scientific">Acrobeloides nanus</name>
    <dbReference type="NCBI Taxonomy" id="290746"/>
    <lineage>
        <taxon>Eukaryota</taxon>
        <taxon>Metazoa</taxon>
        <taxon>Ecdysozoa</taxon>
        <taxon>Nematoda</taxon>
        <taxon>Chromadorea</taxon>
        <taxon>Rhabditida</taxon>
        <taxon>Tylenchina</taxon>
        <taxon>Cephalobomorpha</taxon>
        <taxon>Cephaloboidea</taxon>
        <taxon>Cephalobidae</taxon>
        <taxon>Acrobeloides</taxon>
    </lineage>
</organism>
<sequence length="81" mass="8792">MEDKGVWQNTKDYVSGTASKTKEYVSDTAASARDKLCEAGHNVKNSAQNAKNAIIGKNEEGKTISDKVGDKFHEAGDRMQS</sequence>
<dbReference type="AlphaFoldDB" id="A0A914DDM0"/>
<keyword evidence="2" id="KW-1185">Reference proteome</keyword>
<reference evidence="3" key="1">
    <citation type="submission" date="2022-11" db="UniProtKB">
        <authorList>
            <consortium name="WormBaseParasite"/>
        </authorList>
    </citation>
    <scope>IDENTIFICATION</scope>
</reference>
<name>A0A914DDM0_9BILA</name>
<protein>
    <submittedName>
        <fullName evidence="3">Uncharacterized protein</fullName>
    </submittedName>
</protein>
<dbReference type="WBParaSite" id="ACRNAN_scaffold24024.g28863.t1">
    <property type="protein sequence ID" value="ACRNAN_scaffold24024.g28863.t1"/>
    <property type="gene ID" value="ACRNAN_scaffold24024.g28863"/>
</dbReference>
<evidence type="ECO:0000313" key="3">
    <source>
        <dbReference type="WBParaSite" id="ACRNAN_scaffold24024.g28863.t1"/>
    </source>
</evidence>
<accession>A0A914DDM0</accession>
<evidence type="ECO:0000313" key="2">
    <source>
        <dbReference type="Proteomes" id="UP000887540"/>
    </source>
</evidence>
<dbReference type="Gene3D" id="1.10.287.700">
    <property type="entry name" value="Helix hairpin bin"/>
    <property type="match status" value="1"/>
</dbReference>
<dbReference type="Proteomes" id="UP000887540">
    <property type="component" value="Unplaced"/>
</dbReference>